<gene>
    <name evidence="2" type="ORF">VITFI_CDS3171</name>
</gene>
<sequence>MPDQPDPTDSPSPAPFPWPGQAWVSPRRHQLWRGPVRKKIAPHQPGAGRWAERFGAYLVCVRYRDDLDTQRRVVTVELMVDERPLPTPPAPPPAPAAPPAPAPSEHPAASVGVRIEGWELNQRRQAKQAGARWHPNLGLWLMTRAQAEAAGLSDRITPLPTASDLPQTP</sequence>
<dbReference type="OrthoDB" id="9155940at2"/>
<reference evidence="2 3" key="1">
    <citation type="submission" date="2017-07" db="EMBL/GenBank/DDBJ databases">
        <title>Complete Genome Sequence of the cosmetic ferment Vitreoscilla filiformis (ATCC15551).</title>
        <authorList>
            <person name="Contreras S."/>
            <person name="Sagory-Zalkind P."/>
            <person name="Blanquart H."/>
            <person name="Iltis A."/>
            <person name="Morand S.C."/>
        </authorList>
    </citation>
    <scope>NUCLEOTIDE SEQUENCE [LARGE SCALE GENOMIC DNA]</scope>
    <source>
        <strain evidence="2 3">ATCC 15551</strain>
    </source>
</reference>
<evidence type="ECO:0000313" key="3">
    <source>
        <dbReference type="Proteomes" id="UP000199729"/>
    </source>
</evidence>
<protein>
    <submittedName>
        <fullName evidence="2">Uncharacterized protein</fullName>
    </submittedName>
</protein>
<evidence type="ECO:0000256" key="1">
    <source>
        <dbReference type="SAM" id="MobiDB-lite"/>
    </source>
</evidence>
<feature type="region of interest" description="Disordered" evidence="1">
    <location>
        <begin position="82"/>
        <end position="108"/>
    </location>
</feature>
<dbReference type="RefSeq" id="WP_089417808.1">
    <property type="nucleotide sequence ID" value="NZ_CP022423.1"/>
</dbReference>
<feature type="compositionally biased region" description="Pro residues" evidence="1">
    <location>
        <begin position="1"/>
        <end position="18"/>
    </location>
</feature>
<dbReference type="AlphaFoldDB" id="A0A221KIS1"/>
<dbReference type="Proteomes" id="UP000199729">
    <property type="component" value="Chromosome"/>
</dbReference>
<feature type="region of interest" description="Disordered" evidence="1">
    <location>
        <begin position="1"/>
        <end position="22"/>
    </location>
</feature>
<dbReference type="KEGG" id="vff:VITFI_CDS3171"/>
<evidence type="ECO:0000313" key="2">
    <source>
        <dbReference type="EMBL" id="ASM78948.1"/>
    </source>
</evidence>
<organism evidence="2 3">
    <name type="scientific">Vitreoscilla filiformis</name>
    <dbReference type="NCBI Taxonomy" id="63"/>
    <lineage>
        <taxon>Bacteria</taxon>
        <taxon>Pseudomonadati</taxon>
        <taxon>Pseudomonadota</taxon>
        <taxon>Betaproteobacteria</taxon>
        <taxon>Neisseriales</taxon>
        <taxon>Neisseriaceae</taxon>
        <taxon>Vitreoscilla</taxon>
    </lineage>
</organism>
<feature type="compositionally biased region" description="Pro residues" evidence="1">
    <location>
        <begin position="85"/>
        <end position="104"/>
    </location>
</feature>
<keyword evidence="3" id="KW-1185">Reference proteome</keyword>
<dbReference type="EMBL" id="CP022423">
    <property type="protein sequence ID" value="ASM78948.1"/>
    <property type="molecule type" value="Genomic_DNA"/>
</dbReference>
<name>A0A221KIS1_VITFI</name>
<accession>A0A221KIS1</accession>
<proteinExistence type="predicted"/>